<comment type="caution">
    <text evidence="1">The sequence shown here is derived from an EMBL/GenBank/DDBJ whole genome shotgun (WGS) entry which is preliminary data.</text>
</comment>
<gene>
    <name evidence="1" type="ORF">AFK71_08810</name>
</gene>
<protein>
    <submittedName>
        <fullName evidence="1">Uncharacterized protein</fullName>
    </submittedName>
</protein>
<accession>A0A0L0QJG9</accession>
<dbReference type="OrthoDB" id="6450827at2"/>
<sequence>MVNSHSITDKAASKISNLSYRKIQKRISIQSTTKKQVWEKVETIKSPDTGLDGYVLQNPDTNEIVIISRGQNQILLKIMKKIFLELFLVIPIIPKENMEKHLI</sequence>
<keyword evidence="2" id="KW-1185">Reference proteome</keyword>
<dbReference type="PATRIC" id="fig|1473.5.peg.212"/>
<evidence type="ECO:0000313" key="2">
    <source>
        <dbReference type="Proteomes" id="UP000036780"/>
    </source>
</evidence>
<dbReference type="Proteomes" id="UP000036780">
    <property type="component" value="Unassembled WGS sequence"/>
</dbReference>
<dbReference type="RefSeq" id="WP_050351189.1">
    <property type="nucleotide sequence ID" value="NZ_CP073011.1"/>
</dbReference>
<organism evidence="1 2">
    <name type="scientific">Virgibacillus pantothenticus</name>
    <dbReference type="NCBI Taxonomy" id="1473"/>
    <lineage>
        <taxon>Bacteria</taxon>
        <taxon>Bacillati</taxon>
        <taxon>Bacillota</taxon>
        <taxon>Bacilli</taxon>
        <taxon>Bacillales</taxon>
        <taxon>Bacillaceae</taxon>
        <taxon>Virgibacillus</taxon>
    </lineage>
</organism>
<dbReference type="AlphaFoldDB" id="A0A0L0QJG9"/>
<dbReference type="GeneID" id="66871649"/>
<proteinExistence type="predicted"/>
<name>A0A0L0QJG9_VIRPA</name>
<reference evidence="2" key="1">
    <citation type="submission" date="2015-07" db="EMBL/GenBank/DDBJ databases">
        <title>Fjat-10053 dsm26.</title>
        <authorList>
            <person name="Liu B."/>
            <person name="Wang J."/>
            <person name="Zhu Y."/>
            <person name="Liu G."/>
            <person name="Chen Q."/>
            <person name="Chen Z."/>
            <person name="Lan J."/>
            <person name="Che J."/>
            <person name="Ge C."/>
            <person name="Shi H."/>
            <person name="Pan Z."/>
            <person name="Liu X."/>
        </authorList>
    </citation>
    <scope>NUCLEOTIDE SEQUENCE [LARGE SCALE GENOMIC DNA]</scope>
    <source>
        <strain evidence="2">DSM 26</strain>
    </source>
</reference>
<dbReference type="EMBL" id="LGTO01000007">
    <property type="protein sequence ID" value="KNE18712.1"/>
    <property type="molecule type" value="Genomic_DNA"/>
</dbReference>
<evidence type="ECO:0000313" key="1">
    <source>
        <dbReference type="EMBL" id="KNE18712.1"/>
    </source>
</evidence>